<name>A0AAN8GZ06_CHAGU</name>
<sequence length="92" mass="9670">MKASLGASGRSFSAISSVSYHLSSAGVEREVGSGGGAVQKGEPKGGSILIKRPAAEPGLKIEKPAEIGIDFCRRRRPDWQQLGHRGNPPDCL</sequence>
<protein>
    <submittedName>
        <fullName evidence="2">Uncharacterized protein</fullName>
    </submittedName>
</protein>
<dbReference type="Proteomes" id="UP001331515">
    <property type="component" value="Unassembled WGS sequence"/>
</dbReference>
<evidence type="ECO:0000313" key="2">
    <source>
        <dbReference type="EMBL" id="KAK5896153.1"/>
    </source>
</evidence>
<gene>
    <name evidence="2" type="ORF">CgunFtcFv8_009783</name>
</gene>
<proteinExistence type="predicted"/>
<dbReference type="EMBL" id="JAURVH010001534">
    <property type="protein sequence ID" value="KAK5896153.1"/>
    <property type="molecule type" value="Genomic_DNA"/>
</dbReference>
<evidence type="ECO:0000256" key="1">
    <source>
        <dbReference type="SAM" id="MobiDB-lite"/>
    </source>
</evidence>
<reference evidence="2 3" key="1">
    <citation type="journal article" date="2023" name="Mol. Biol. Evol.">
        <title>Genomics of Secondarily Temperate Adaptation in the Only Non-Antarctic Icefish.</title>
        <authorList>
            <person name="Rivera-Colon A.G."/>
            <person name="Rayamajhi N."/>
            <person name="Minhas B.F."/>
            <person name="Madrigal G."/>
            <person name="Bilyk K.T."/>
            <person name="Yoon V."/>
            <person name="Hune M."/>
            <person name="Gregory S."/>
            <person name="Cheng C.H.C."/>
            <person name="Catchen J.M."/>
        </authorList>
    </citation>
    <scope>NUCLEOTIDE SEQUENCE [LARGE SCALE GENOMIC DNA]</scope>
    <source>
        <tissue evidence="2">White muscle</tissue>
    </source>
</reference>
<evidence type="ECO:0000313" key="3">
    <source>
        <dbReference type="Proteomes" id="UP001331515"/>
    </source>
</evidence>
<organism evidence="2 3">
    <name type="scientific">Champsocephalus gunnari</name>
    <name type="common">Mackerel icefish</name>
    <dbReference type="NCBI Taxonomy" id="52237"/>
    <lineage>
        <taxon>Eukaryota</taxon>
        <taxon>Metazoa</taxon>
        <taxon>Chordata</taxon>
        <taxon>Craniata</taxon>
        <taxon>Vertebrata</taxon>
        <taxon>Euteleostomi</taxon>
        <taxon>Actinopterygii</taxon>
        <taxon>Neopterygii</taxon>
        <taxon>Teleostei</taxon>
        <taxon>Neoteleostei</taxon>
        <taxon>Acanthomorphata</taxon>
        <taxon>Eupercaria</taxon>
        <taxon>Perciformes</taxon>
        <taxon>Notothenioidei</taxon>
        <taxon>Channichthyidae</taxon>
        <taxon>Champsocephalus</taxon>
    </lineage>
</organism>
<accession>A0AAN8GZ06</accession>
<feature type="region of interest" description="Disordered" evidence="1">
    <location>
        <begin position="29"/>
        <end position="55"/>
    </location>
</feature>
<keyword evidence="3" id="KW-1185">Reference proteome</keyword>
<comment type="caution">
    <text evidence="2">The sequence shown here is derived from an EMBL/GenBank/DDBJ whole genome shotgun (WGS) entry which is preliminary data.</text>
</comment>
<dbReference type="AlphaFoldDB" id="A0AAN8GZ06"/>